<proteinExistence type="predicted"/>
<sequence length="158" mass="16200">MDDLHPNCVRINAILAEAGLPGRVRILPEAAPTAVAAAEQIGCSVGAIANSLVFASAENEPILVLASGAHRVNTTAVASYLGTATLKRATPEFVRAATGQVIGGVAPIGHPAPLRTLLDVDLAQYDEVWAAGGIAHAVFAIEYGQLLKLTAAEAIEIS</sequence>
<dbReference type="EMBL" id="CP097332">
    <property type="protein sequence ID" value="UQX87213.1"/>
    <property type="molecule type" value="Genomic_DNA"/>
</dbReference>
<evidence type="ECO:0000259" key="1">
    <source>
        <dbReference type="Pfam" id="PF04073"/>
    </source>
</evidence>
<name>A0ABY4QU93_9ACTN</name>
<organism evidence="2 3">
    <name type="scientific">Jatrophihabitans telluris</name>
    <dbReference type="NCBI Taxonomy" id="2038343"/>
    <lineage>
        <taxon>Bacteria</taxon>
        <taxon>Bacillati</taxon>
        <taxon>Actinomycetota</taxon>
        <taxon>Actinomycetes</taxon>
        <taxon>Jatrophihabitantales</taxon>
        <taxon>Jatrophihabitantaceae</taxon>
        <taxon>Jatrophihabitans</taxon>
    </lineage>
</organism>
<dbReference type="Proteomes" id="UP001056336">
    <property type="component" value="Chromosome"/>
</dbReference>
<reference evidence="2" key="2">
    <citation type="submission" date="2022-05" db="EMBL/GenBank/DDBJ databases">
        <authorList>
            <person name="Kim J.-S."/>
            <person name="Lee K."/>
            <person name="Suh M."/>
            <person name="Eom M."/>
            <person name="Kim J.-S."/>
            <person name="Kim D.-S."/>
            <person name="Ko S.-H."/>
            <person name="Shin Y."/>
            <person name="Lee J.-S."/>
        </authorList>
    </citation>
    <scope>NUCLEOTIDE SEQUENCE</scope>
    <source>
        <strain evidence="2">N237</strain>
    </source>
</reference>
<evidence type="ECO:0000313" key="2">
    <source>
        <dbReference type="EMBL" id="UQX87213.1"/>
    </source>
</evidence>
<dbReference type="CDD" id="cd04333">
    <property type="entry name" value="ProX_deacylase"/>
    <property type="match status" value="1"/>
</dbReference>
<dbReference type="Gene3D" id="3.90.960.10">
    <property type="entry name" value="YbaK/aminoacyl-tRNA synthetase-associated domain"/>
    <property type="match status" value="1"/>
</dbReference>
<dbReference type="SUPFAM" id="SSF55826">
    <property type="entry name" value="YbaK/ProRS associated domain"/>
    <property type="match status" value="1"/>
</dbReference>
<dbReference type="InterPro" id="IPR036754">
    <property type="entry name" value="YbaK/aa-tRNA-synt-asso_dom_sf"/>
</dbReference>
<reference evidence="2" key="1">
    <citation type="journal article" date="2018" name="Int. J. Syst. Evol. Microbiol.">
        <title>Jatrophihabitans telluris sp. nov., isolated from sediment soil of lava forest wetlands and the emended description of the genus Jatrophihabitans.</title>
        <authorList>
            <person name="Lee K.C."/>
            <person name="Suh M.K."/>
            <person name="Eom M.K."/>
            <person name="Kim K.K."/>
            <person name="Kim J.S."/>
            <person name="Kim D.S."/>
            <person name="Ko S.H."/>
            <person name="Shin Y.K."/>
            <person name="Lee J.S."/>
        </authorList>
    </citation>
    <scope>NUCLEOTIDE SEQUENCE</scope>
    <source>
        <strain evidence="2">N237</strain>
    </source>
</reference>
<dbReference type="InterPro" id="IPR007214">
    <property type="entry name" value="YbaK/aa-tRNA-synth-assoc-dom"/>
</dbReference>
<evidence type="ECO:0000313" key="3">
    <source>
        <dbReference type="Proteomes" id="UP001056336"/>
    </source>
</evidence>
<protein>
    <submittedName>
        <fullName evidence="2">YbaK/EbsC family protein</fullName>
    </submittedName>
</protein>
<dbReference type="PANTHER" id="PTHR30411">
    <property type="entry name" value="CYTOPLASMIC PROTEIN"/>
    <property type="match status" value="1"/>
</dbReference>
<dbReference type="Pfam" id="PF04073">
    <property type="entry name" value="tRNA_edit"/>
    <property type="match status" value="1"/>
</dbReference>
<accession>A0ABY4QU93</accession>
<keyword evidence="3" id="KW-1185">Reference proteome</keyword>
<dbReference type="PANTHER" id="PTHR30411:SF1">
    <property type="entry name" value="CYTOPLASMIC PROTEIN"/>
    <property type="match status" value="1"/>
</dbReference>
<gene>
    <name evidence="2" type="ORF">M6D93_12985</name>
</gene>
<dbReference type="RefSeq" id="WP_249769690.1">
    <property type="nucleotide sequence ID" value="NZ_CP097332.1"/>
</dbReference>
<feature type="domain" description="YbaK/aminoacyl-tRNA synthetase-associated" evidence="1">
    <location>
        <begin position="29"/>
        <end position="149"/>
    </location>
</feature>